<protein>
    <submittedName>
        <fullName evidence="1">Uncharacterized protein</fullName>
    </submittedName>
</protein>
<evidence type="ECO:0000313" key="2">
    <source>
        <dbReference type="Proteomes" id="UP000011713"/>
    </source>
</evidence>
<dbReference type="EnsemblProtists" id="HpaT805749">
    <property type="protein sequence ID" value="HpaP805749"/>
    <property type="gene ID" value="HpaG805749"/>
</dbReference>
<dbReference type="Proteomes" id="UP000011713">
    <property type="component" value="Unassembled WGS sequence"/>
</dbReference>
<dbReference type="EMBL" id="JH598254">
    <property type="status" value="NOT_ANNOTATED_CDS"/>
    <property type="molecule type" value="Genomic_DNA"/>
</dbReference>
<accession>M4BH73</accession>
<reference evidence="2" key="1">
    <citation type="journal article" date="2010" name="Science">
        <title>Signatures of adaptation to obligate biotrophy in the Hyaloperonospora arabidopsidis genome.</title>
        <authorList>
            <person name="Baxter L."/>
            <person name="Tripathy S."/>
            <person name="Ishaque N."/>
            <person name="Boot N."/>
            <person name="Cabral A."/>
            <person name="Kemen E."/>
            <person name="Thines M."/>
            <person name="Ah-Fong A."/>
            <person name="Anderson R."/>
            <person name="Badejoko W."/>
            <person name="Bittner-Eddy P."/>
            <person name="Boore J.L."/>
            <person name="Chibucos M.C."/>
            <person name="Coates M."/>
            <person name="Dehal P."/>
            <person name="Delehaunty K."/>
            <person name="Dong S."/>
            <person name="Downton P."/>
            <person name="Dumas B."/>
            <person name="Fabro G."/>
            <person name="Fronick C."/>
            <person name="Fuerstenberg S.I."/>
            <person name="Fulton L."/>
            <person name="Gaulin E."/>
            <person name="Govers F."/>
            <person name="Hughes L."/>
            <person name="Humphray S."/>
            <person name="Jiang R.H."/>
            <person name="Judelson H."/>
            <person name="Kamoun S."/>
            <person name="Kyung K."/>
            <person name="Meijer H."/>
            <person name="Minx P."/>
            <person name="Morris P."/>
            <person name="Nelson J."/>
            <person name="Phuntumart V."/>
            <person name="Qutob D."/>
            <person name="Rehmany A."/>
            <person name="Rougon-Cardoso A."/>
            <person name="Ryden P."/>
            <person name="Torto-Alalibo T."/>
            <person name="Studholme D."/>
            <person name="Wang Y."/>
            <person name="Win J."/>
            <person name="Wood J."/>
            <person name="Clifton S.W."/>
            <person name="Rogers J."/>
            <person name="Van den Ackerveken G."/>
            <person name="Jones J.D."/>
            <person name="McDowell J.M."/>
            <person name="Beynon J."/>
            <person name="Tyler B.M."/>
        </authorList>
    </citation>
    <scope>NUCLEOTIDE SEQUENCE [LARGE SCALE GENOMIC DNA]</scope>
    <source>
        <strain evidence="2">Emoy2</strain>
    </source>
</reference>
<name>M4BH73_HYAAE</name>
<sequence length="140" mass="16141">MQQNGLLVNREAVLAKENDIYRTKYDLSLRDRQAIKRDRNKVSLDDLQEFFNEYMKHVIAHNTSPDRVFNMDETGLSQKSRQTKVVVGEHLRGQGIEELVEQVCSVQLPFLDRCVRVSGGLCLLIAVHFTRLALIRDVLD</sequence>
<dbReference type="HOGENOM" id="CLU_1839013_0_0_1"/>
<dbReference type="AlphaFoldDB" id="M4BH73"/>
<dbReference type="InParanoid" id="M4BH73"/>
<proteinExistence type="predicted"/>
<dbReference type="VEuPathDB" id="FungiDB:HpaG805749"/>
<reference evidence="1" key="2">
    <citation type="submission" date="2015-06" db="UniProtKB">
        <authorList>
            <consortium name="EnsemblProtists"/>
        </authorList>
    </citation>
    <scope>IDENTIFICATION</scope>
    <source>
        <strain evidence="1">Emoy2</strain>
    </source>
</reference>
<keyword evidence="2" id="KW-1185">Reference proteome</keyword>
<organism evidence="1 2">
    <name type="scientific">Hyaloperonospora arabidopsidis (strain Emoy2)</name>
    <name type="common">Downy mildew agent</name>
    <name type="synonym">Peronospora arabidopsidis</name>
    <dbReference type="NCBI Taxonomy" id="559515"/>
    <lineage>
        <taxon>Eukaryota</taxon>
        <taxon>Sar</taxon>
        <taxon>Stramenopiles</taxon>
        <taxon>Oomycota</taxon>
        <taxon>Peronosporomycetes</taxon>
        <taxon>Peronosporales</taxon>
        <taxon>Peronosporaceae</taxon>
        <taxon>Hyaloperonospora</taxon>
    </lineage>
</organism>
<evidence type="ECO:0000313" key="1">
    <source>
        <dbReference type="EnsemblProtists" id="HpaP805749"/>
    </source>
</evidence>